<dbReference type="PROSITE" id="PS50005">
    <property type="entry name" value="TPR"/>
    <property type="match status" value="1"/>
</dbReference>
<dbReference type="SUPFAM" id="SSF48452">
    <property type="entry name" value="TPR-like"/>
    <property type="match status" value="1"/>
</dbReference>
<keyword evidence="5" id="KW-1185">Reference proteome</keyword>
<evidence type="ECO:0000313" key="5">
    <source>
        <dbReference type="Proteomes" id="UP001198983"/>
    </source>
</evidence>
<dbReference type="InterPro" id="IPR011990">
    <property type="entry name" value="TPR-like_helical_dom_sf"/>
</dbReference>
<accession>A0AAX2ZH74</accession>
<feature type="coiled-coil region" evidence="2">
    <location>
        <begin position="155"/>
        <end position="182"/>
    </location>
</feature>
<name>A0AAX2ZH74_9FIRM</name>
<dbReference type="Proteomes" id="UP001198983">
    <property type="component" value="Chromosome"/>
</dbReference>
<sequence length="355" mass="41201">MSNTKSQIKDIIMDFSNENLNKDFTQKSTEILDILEDANGEILETSRTDIWAASILNIVLDMNGVFNKKHSMYMTKKDFSQKIGVSAGTIKNKAETVKEILNLQENDVRVIISSANDATDNVEEKEIVAKKEVAVTAESQVEEVKDEKLKVYQHFMQLAHESSELKEKVENFENAIKVAVEMIENNGEVIYWEDEITKPYMIALQDLGNLFNNNKDYDSAKRVYELLLNLNPQDHQGIRYKLINMLIDKNDRKEINDLFARYKDDKTAIWLYSKTLYYYKNNNIFMAKDALKDAVNTNKYIALKLIKWTAFMQMSGVYINPVLFNEANFYCEESINLWKKTKGSIDWLLKNVLKK</sequence>
<dbReference type="Gene3D" id="1.25.40.10">
    <property type="entry name" value="Tetratricopeptide repeat domain"/>
    <property type="match status" value="1"/>
</dbReference>
<dbReference type="RefSeq" id="WP_074918285.1">
    <property type="nucleotide sequence ID" value="NZ_CP081135.1"/>
</dbReference>
<proteinExistence type="predicted"/>
<protein>
    <recommendedName>
        <fullName evidence="3">DUF6398 domain-containing protein</fullName>
    </recommendedName>
</protein>
<dbReference type="InterPro" id="IPR019734">
    <property type="entry name" value="TPR_rpt"/>
</dbReference>
<evidence type="ECO:0000259" key="3">
    <source>
        <dbReference type="Pfam" id="PF19935"/>
    </source>
</evidence>
<gene>
    <name evidence="4" type="ORF">JW646_02765</name>
</gene>
<evidence type="ECO:0000256" key="2">
    <source>
        <dbReference type="SAM" id="Coils"/>
    </source>
</evidence>
<dbReference type="AlphaFoldDB" id="A0AAX2ZH74"/>
<organism evidence="4 5">
    <name type="scientific">Terrisporobacter hibernicus</name>
    <dbReference type="NCBI Taxonomy" id="2813371"/>
    <lineage>
        <taxon>Bacteria</taxon>
        <taxon>Bacillati</taxon>
        <taxon>Bacillota</taxon>
        <taxon>Clostridia</taxon>
        <taxon>Peptostreptococcales</taxon>
        <taxon>Peptostreptococcaceae</taxon>
        <taxon>Terrisporobacter</taxon>
    </lineage>
</organism>
<dbReference type="InterPro" id="IPR045651">
    <property type="entry name" value="DUF6398"/>
</dbReference>
<keyword evidence="2" id="KW-0175">Coiled coil</keyword>
<dbReference type="EMBL" id="CP081135">
    <property type="protein sequence ID" value="UEL48391.1"/>
    <property type="molecule type" value="Genomic_DNA"/>
</dbReference>
<feature type="repeat" description="TPR" evidence="1">
    <location>
        <begin position="201"/>
        <end position="234"/>
    </location>
</feature>
<evidence type="ECO:0000256" key="1">
    <source>
        <dbReference type="PROSITE-ProRule" id="PRU00339"/>
    </source>
</evidence>
<keyword evidence="1" id="KW-0802">TPR repeat</keyword>
<dbReference type="KEGG" id="tem:JW646_02765"/>
<reference evidence="4 5" key="1">
    <citation type="journal article" date="2023" name="Int. J. Syst. Evol. Microbiol.">
        <title>Terrisporobacter hibernicus sp. nov., isolated from bovine faeces in Northern Ireland.</title>
        <authorList>
            <person name="Mitchell M."/>
            <person name="Nguyen S.V."/>
            <person name="Connor M."/>
            <person name="Fairley D.J."/>
            <person name="Donoghue O."/>
            <person name="Marshall H."/>
            <person name="Koolman L."/>
            <person name="McMullan G."/>
            <person name="Schaffer K.E."/>
            <person name="McGrath J.W."/>
            <person name="Fanning S."/>
        </authorList>
    </citation>
    <scope>NUCLEOTIDE SEQUENCE [LARGE SCALE GENOMIC DNA]</scope>
    <source>
        <strain evidence="4 5">MCA3</strain>
    </source>
</reference>
<evidence type="ECO:0000313" key="4">
    <source>
        <dbReference type="EMBL" id="UEL48391.1"/>
    </source>
</evidence>
<dbReference type="Pfam" id="PF19935">
    <property type="entry name" value="DUF6398"/>
    <property type="match status" value="1"/>
</dbReference>
<feature type="domain" description="DUF6398" evidence="3">
    <location>
        <begin position="7"/>
        <end position="108"/>
    </location>
</feature>